<accession>A0A6J4E6X1</accession>
<reference evidence="6 8" key="1">
    <citation type="submission" date="2020-05" db="EMBL/GenBank/DDBJ databases">
        <title>Characterization of novel class B3 metallo-beta-lactamase from novel Pseudomonas species.</title>
        <authorList>
            <person name="Yamada K."/>
            <person name="Aoki K."/>
            <person name="Ishii Y."/>
        </authorList>
    </citation>
    <scope>NUCLEOTIDE SEQUENCE [LARGE SCALE GENOMIC DNA]</scope>
    <source>
        <strain evidence="6 8">TUM18999</strain>
        <strain evidence="7 9">TUM20286</strain>
    </source>
</reference>
<organism evidence="6 8">
    <name type="scientific">Pseudomonas tohonis</name>
    <dbReference type="NCBI Taxonomy" id="2725477"/>
    <lineage>
        <taxon>Bacteria</taxon>
        <taxon>Pseudomonadati</taxon>
        <taxon>Pseudomonadota</taxon>
        <taxon>Gammaproteobacteria</taxon>
        <taxon>Pseudomonadales</taxon>
        <taxon>Pseudomonadaceae</taxon>
        <taxon>Pseudomonas</taxon>
    </lineage>
</organism>
<evidence type="ECO:0000256" key="1">
    <source>
        <dbReference type="ARBA" id="ARBA00007749"/>
    </source>
</evidence>
<comment type="similarity">
    <text evidence="1">Belongs to the metallo-beta-lactamase superfamily.</text>
</comment>
<keyword evidence="2" id="KW-0479">Metal-binding</keyword>
<dbReference type="PANTHER" id="PTHR42978:SF3">
    <property type="entry name" value="BLR3078 PROTEIN"/>
    <property type="match status" value="1"/>
</dbReference>
<evidence type="ECO:0000313" key="9">
    <source>
        <dbReference type="Proteomes" id="UP001054892"/>
    </source>
</evidence>
<dbReference type="GO" id="GO:0016787">
    <property type="term" value="F:hydrolase activity"/>
    <property type="evidence" value="ECO:0007669"/>
    <property type="project" value="UniProtKB-KW"/>
</dbReference>
<dbReference type="EMBL" id="BQKM01000013">
    <property type="protein sequence ID" value="GJN54810.1"/>
    <property type="molecule type" value="Genomic_DNA"/>
</dbReference>
<keyword evidence="3" id="KW-0378">Hydrolase</keyword>
<keyword evidence="4" id="KW-0862">Zinc</keyword>
<keyword evidence="9" id="KW-1185">Reference proteome</keyword>
<dbReference type="InterPro" id="IPR001279">
    <property type="entry name" value="Metallo-B-lactamas"/>
</dbReference>
<dbReference type="PANTHER" id="PTHR42978">
    <property type="entry name" value="QUORUM-QUENCHING LACTONASE YTNP-RELATED-RELATED"/>
    <property type="match status" value="1"/>
</dbReference>
<evidence type="ECO:0000259" key="5">
    <source>
        <dbReference type="SMART" id="SM00849"/>
    </source>
</evidence>
<dbReference type="CDD" id="cd07742">
    <property type="entry name" value="metallo-hydrolase-like_MBL-fold"/>
    <property type="match status" value="1"/>
</dbReference>
<evidence type="ECO:0000313" key="6">
    <source>
        <dbReference type="EMBL" id="BCG25360.1"/>
    </source>
</evidence>
<name>A0A6J4E6X1_9PSED</name>
<gene>
    <name evidence="6" type="ORF">TUM18999_35510</name>
    <name evidence="7" type="ORF">TUM20286_45620</name>
</gene>
<evidence type="ECO:0000313" key="8">
    <source>
        <dbReference type="Proteomes" id="UP000509383"/>
    </source>
</evidence>
<sequence>MLVHHLSCGCMCPVGGALFDGFSKGATACLVCHCLLIETAREGLVLVDTGFGRRDLSRSASSISPFFRTLNNIRFDERLSALTQIEQLGYRAEDVRHIVLTHLDFDHAGGLGDFPDATVHLLAEEKAHAEAPGGGFINRRRYIDRHWQGVRHWQPYAAQGESWKGFAAVKALIGCEAEDIYLVPLRGHTLGHAGVAVAVPGGWLLHAGDAYFYRGEIGYSQRHCTPGLRFYQWMMEADAQARAANQQRLRQAALTQPDLRIFCSHDAQEFARLSGRSVLADGTVIGNTAATGNP</sequence>
<dbReference type="Gene3D" id="3.60.15.10">
    <property type="entry name" value="Ribonuclease Z/Hydroxyacylglutathione hydrolase-like"/>
    <property type="match status" value="1"/>
</dbReference>
<dbReference type="AlphaFoldDB" id="A0A6J4E6X1"/>
<dbReference type="KEGG" id="ptw:TUM18999_35510"/>
<dbReference type="SMART" id="SM00849">
    <property type="entry name" value="Lactamase_B"/>
    <property type="match status" value="1"/>
</dbReference>
<evidence type="ECO:0000256" key="2">
    <source>
        <dbReference type="ARBA" id="ARBA00022723"/>
    </source>
</evidence>
<dbReference type="Proteomes" id="UP000509383">
    <property type="component" value="Chromosome"/>
</dbReference>
<evidence type="ECO:0000313" key="7">
    <source>
        <dbReference type="EMBL" id="GJN54810.1"/>
    </source>
</evidence>
<proteinExistence type="inferred from homology"/>
<evidence type="ECO:0000256" key="4">
    <source>
        <dbReference type="ARBA" id="ARBA00022833"/>
    </source>
</evidence>
<dbReference type="EMBL" id="AP023189">
    <property type="protein sequence ID" value="BCG25360.1"/>
    <property type="molecule type" value="Genomic_DNA"/>
</dbReference>
<dbReference type="SUPFAM" id="SSF56281">
    <property type="entry name" value="Metallo-hydrolase/oxidoreductase"/>
    <property type="match status" value="1"/>
</dbReference>
<dbReference type="Proteomes" id="UP001054892">
    <property type="component" value="Unassembled WGS sequence"/>
</dbReference>
<dbReference type="RefSeq" id="WP_173177300.1">
    <property type="nucleotide sequence ID" value="NZ_AP023189.1"/>
</dbReference>
<evidence type="ECO:0000256" key="3">
    <source>
        <dbReference type="ARBA" id="ARBA00022801"/>
    </source>
</evidence>
<dbReference type="InterPro" id="IPR036866">
    <property type="entry name" value="RibonucZ/Hydroxyglut_hydro"/>
</dbReference>
<feature type="domain" description="Metallo-beta-lactamase" evidence="5">
    <location>
        <begin position="31"/>
        <end position="265"/>
    </location>
</feature>
<dbReference type="Pfam" id="PF00753">
    <property type="entry name" value="Lactamase_B"/>
    <property type="match status" value="1"/>
</dbReference>
<protein>
    <recommendedName>
        <fullName evidence="5">Metallo-beta-lactamase domain-containing protein</fullName>
    </recommendedName>
</protein>
<dbReference type="GO" id="GO:0046872">
    <property type="term" value="F:metal ion binding"/>
    <property type="evidence" value="ECO:0007669"/>
    <property type="project" value="UniProtKB-KW"/>
</dbReference>
<dbReference type="InterPro" id="IPR051013">
    <property type="entry name" value="MBL_superfamily_lactonases"/>
</dbReference>